<name>A0A1F8F4Y5_9BACT</name>
<organism evidence="5 6">
    <name type="scientific">Candidatus Yanofskybacteria bacterium RIFCSPHIGHO2_02_FULL_41_11</name>
    <dbReference type="NCBI Taxonomy" id="1802675"/>
    <lineage>
        <taxon>Bacteria</taxon>
        <taxon>Candidatus Yanofskyibacteriota</taxon>
    </lineage>
</organism>
<dbReference type="GO" id="GO:0016757">
    <property type="term" value="F:glycosyltransferase activity"/>
    <property type="evidence" value="ECO:0007669"/>
    <property type="project" value="UniProtKB-KW"/>
</dbReference>
<reference evidence="5 6" key="1">
    <citation type="journal article" date="2016" name="Nat. Commun.">
        <title>Thousands of microbial genomes shed light on interconnected biogeochemical processes in an aquifer system.</title>
        <authorList>
            <person name="Anantharaman K."/>
            <person name="Brown C.T."/>
            <person name="Hug L.A."/>
            <person name="Sharon I."/>
            <person name="Castelle C.J."/>
            <person name="Probst A.J."/>
            <person name="Thomas B.C."/>
            <person name="Singh A."/>
            <person name="Wilkins M.J."/>
            <person name="Karaoz U."/>
            <person name="Brodie E.L."/>
            <person name="Williams K.H."/>
            <person name="Hubbard S.S."/>
            <person name="Banfield J.F."/>
        </authorList>
    </citation>
    <scope>NUCLEOTIDE SEQUENCE [LARGE SCALE GENOMIC DNA]</scope>
</reference>
<dbReference type="SUPFAM" id="SSF53448">
    <property type="entry name" value="Nucleotide-diphospho-sugar transferases"/>
    <property type="match status" value="1"/>
</dbReference>
<gene>
    <name evidence="5" type="ORF">A3J46_00985</name>
</gene>
<keyword evidence="3" id="KW-0808">Transferase</keyword>
<evidence type="ECO:0000256" key="3">
    <source>
        <dbReference type="ARBA" id="ARBA00022679"/>
    </source>
</evidence>
<evidence type="ECO:0000256" key="2">
    <source>
        <dbReference type="ARBA" id="ARBA00022676"/>
    </source>
</evidence>
<dbReference type="Gene3D" id="3.90.550.10">
    <property type="entry name" value="Spore Coat Polysaccharide Biosynthesis Protein SpsA, Chain A"/>
    <property type="match status" value="1"/>
</dbReference>
<dbReference type="Proteomes" id="UP000177167">
    <property type="component" value="Unassembled WGS sequence"/>
</dbReference>
<dbReference type="AlphaFoldDB" id="A0A1F8F4Y5"/>
<evidence type="ECO:0000259" key="4">
    <source>
        <dbReference type="Pfam" id="PF00535"/>
    </source>
</evidence>
<dbReference type="InterPro" id="IPR001173">
    <property type="entry name" value="Glyco_trans_2-like"/>
</dbReference>
<feature type="domain" description="Glycosyltransferase 2-like" evidence="4">
    <location>
        <begin position="4"/>
        <end position="129"/>
    </location>
</feature>
<comment type="similarity">
    <text evidence="1">Belongs to the glycosyltransferase 2 family.</text>
</comment>
<keyword evidence="2" id="KW-0328">Glycosyltransferase</keyword>
<dbReference type="PANTHER" id="PTHR43179:SF12">
    <property type="entry name" value="GALACTOFURANOSYLTRANSFERASE GLFT2"/>
    <property type="match status" value="1"/>
</dbReference>
<proteinExistence type="inferred from homology"/>
<protein>
    <recommendedName>
        <fullName evidence="4">Glycosyltransferase 2-like domain-containing protein</fullName>
    </recommendedName>
</protein>
<accession>A0A1F8F4Y5</accession>
<dbReference type="CDD" id="cd04186">
    <property type="entry name" value="GT_2_like_c"/>
    <property type="match status" value="1"/>
</dbReference>
<dbReference type="EMBL" id="MGJP01000067">
    <property type="protein sequence ID" value="OGN08197.1"/>
    <property type="molecule type" value="Genomic_DNA"/>
</dbReference>
<dbReference type="PANTHER" id="PTHR43179">
    <property type="entry name" value="RHAMNOSYLTRANSFERASE WBBL"/>
    <property type="match status" value="1"/>
</dbReference>
<evidence type="ECO:0000313" key="5">
    <source>
        <dbReference type="EMBL" id="OGN08197.1"/>
    </source>
</evidence>
<evidence type="ECO:0000256" key="1">
    <source>
        <dbReference type="ARBA" id="ARBA00006739"/>
    </source>
</evidence>
<evidence type="ECO:0000313" key="6">
    <source>
        <dbReference type="Proteomes" id="UP000177167"/>
    </source>
</evidence>
<dbReference type="Pfam" id="PF00535">
    <property type="entry name" value="Glycos_transf_2"/>
    <property type="match status" value="1"/>
</dbReference>
<comment type="caution">
    <text evidence="5">The sequence shown here is derived from an EMBL/GenBank/DDBJ whole genome shotgun (WGS) entry which is preliminary data.</text>
</comment>
<dbReference type="InterPro" id="IPR029044">
    <property type="entry name" value="Nucleotide-diphossugar_trans"/>
</dbReference>
<sequence>MQISIVTLNYNGSTETLKLLKSLKNQTDPNFEIIVIDNASEEADFTNLQDQLIHSFSLPTLNVDNPQGGTVLSPPQVKVVRNSDNLGFSGGNNIGIRHALENGSDWVVLLNNDIWVEKDFIEHLRAVLSPKNPLTSLGQMGVIGIPLIEGGKIAYYGQIQWLKPTLKHAYQLTSPDGKAIEDPRQSRDLPAYQLYAIGGAVVIYKDVFEKIGLLDENYFLYFEDADFSVRVQKAGFDISIAENLSVHHYVSSSTKKLGSPLLLRYHYRNALYFNLKNGPWYVKLAVWPWSVIIVIKQLGKLVINRDKEESKEILAGVTDFYKNKFGKIE</sequence>